<dbReference type="NCBIfam" id="TIGR03824">
    <property type="entry name" value="FlgM_jcvi"/>
    <property type="match status" value="1"/>
</dbReference>
<dbReference type="Proteomes" id="UP000027318">
    <property type="component" value="Unassembled WGS sequence"/>
</dbReference>
<dbReference type="STRING" id="267850.ADINL_1023"/>
<dbReference type="GO" id="GO:0045892">
    <property type="term" value="P:negative regulation of DNA-templated transcription"/>
    <property type="evidence" value="ECO:0007669"/>
    <property type="project" value="InterPro"/>
</dbReference>
<proteinExistence type="inferred from homology"/>
<dbReference type="InterPro" id="IPR007412">
    <property type="entry name" value="FlgM"/>
</dbReference>
<evidence type="ECO:0000256" key="8">
    <source>
        <dbReference type="ARBA" id="ARBA00030117"/>
    </source>
</evidence>
<keyword evidence="5" id="KW-0805">Transcription regulation</keyword>
<keyword evidence="4" id="KW-1005">Bacterial flagellum biogenesis</keyword>
<comment type="function">
    <text evidence="7">Responsible for the coupling of flagellin expression to flagellar assembly by preventing expression of the flagellin genes when a component of the middle class of proteins is defective. It negatively regulates flagellar genes by inhibiting the activity of FliA by directly binding to FliA.</text>
</comment>
<feature type="compositionally biased region" description="Polar residues" evidence="9">
    <location>
        <begin position="7"/>
        <end position="16"/>
    </location>
</feature>
<protein>
    <recommendedName>
        <fullName evidence="2">Negative regulator of flagellin synthesis</fullName>
    </recommendedName>
    <alternativeName>
        <fullName evidence="8">Anti-sigma-28 factor</fullName>
    </alternativeName>
</protein>
<organism evidence="11 12">
    <name type="scientific">Nitrincola lacisaponensis</name>
    <dbReference type="NCBI Taxonomy" id="267850"/>
    <lineage>
        <taxon>Bacteria</taxon>
        <taxon>Pseudomonadati</taxon>
        <taxon>Pseudomonadota</taxon>
        <taxon>Gammaproteobacteria</taxon>
        <taxon>Oceanospirillales</taxon>
        <taxon>Oceanospirillaceae</taxon>
        <taxon>Nitrincola</taxon>
    </lineage>
</organism>
<gene>
    <name evidence="11" type="ORF">ADINL_1023</name>
</gene>
<dbReference type="SUPFAM" id="SSF101498">
    <property type="entry name" value="Anti-sigma factor FlgM"/>
    <property type="match status" value="1"/>
</dbReference>
<evidence type="ECO:0000256" key="1">
    <source>
        <dbReference type="ARBA" id="ARBA00005322"/>
    </source>
</evidence>
<evidence type="ECO:0000256" key="9">
    <source>
        <dbReference type="SAM" id="MobiDB-lite"/>
    </source>
</evidence>
<dbReference type="OrthoDB" id="6120348at2"/>
<keyword evidence="3" id="KW-0678">Repressor</keyword>
<evidence type="ECO:0000313" key="12">
    <source>
        <dbReference type="Proteomes" id="UP000027318"/>
    </source>
</evidence>
<evidence type="ECO:0000256" key="2">
    <source>
        <dbReference type="ARBA" id="ARBA00017823"/>
    </source>
</evidence>
<dbReference type="InterPro" id="IPR035890">
    <property type="entry name" value="Anti-sigma-28_factor_FlgM_sf"/>
</dbReference>
<evidence type="ECO:0000313" key="11">
    <source>
        <dbReference type="EMBL" id="KDE40431.1"/>
    </source>
</evidence>
<keyword evidence="6" id="KW-0804">Transcription</keyword>
<comment type="similarity">
    <text evidence="1">Belongs to the FlgM family.</text>
</comment>
<keyword evidence="12" id="KW-1185">Reference proteome</keyword>
<dbReference type="AlphaFoldDB" id="A0A063Y6Q3"/>
<feature type="region of interest" description="Disordered" evidence="9">
    <location>
        <begin position="1"/>
        <end position="41"/>
    </location>
</feature>
<dbReference type="Pfam" id="PF04316">
    <property type="entry name" value="FlgM"/>
    <property type="match status" value="1"/>
</dbReference>
<accession>A0A063Y6Q3</accession>
<evidence type="ECO:0000256" key="6">
    <source>
        <dbReference type="ARBA" id="ARBA00023163"/>
    </source>
</evidence>
<dbReference type="EMBL" id="JMSZ01000016">
    <property type="protein sequence ID" value="KDE40431.1"/>
    <property type="molecule type" value="Genomic_DNA"/>
</dbReference>
<evidence type="ECO:0000256" key="4">
    <source>
        <dbReference type="ARBA" id="ARBA00022795"/>
    </source>
</evidence>
<dbReference type="RefSeq" id="WP_036544567.1">
    <property type="nucleotide sequence ID" value="NZ_JBKBNO010000001.1"/>
</dbReference>
<reference evidence="11 12" key="1">
    <citation type="journal article" date="2005" name="Int. J. Syst. Evol. Microbiol.">
        <title>Nitrincola lacisaponensis gen. nov., sp. nov., a novel alkaliphilic bacterium isolated from an alkaline, saline lake.</title>
        <authorList>
            <person name="Dimitriu P.A."/>
            <person name="Shukla S.K."/>
            <person name="Conradt J."/>
            <person name="Marquez M.C."/>
            <person name="Ventosa A."/>
            <person name="Maglia A."/>
            <person name="Peyton B.M."/>
            <person name="Pinkart H.C."/>
            <person name="Mormile M.R."/>
        </authorList>
    </citation>
    <scope>NUCLEOTIDE SEQUENCE [LARGE SCALE GENOMIC DNA]</scope>
    <source>
        <strain evidence="11 12">4CA</strain>
    </source>
</reference>
<evidence type="ECO:0000256" key="5">
    <source>
        <dbReference type="ARBA" id="ARBA00023015"/>
    </source>
</evidence>
<evidence type="ECO:0000256" key="7">
    <source>
        <dbReference type="ARBA" id="ARBA00024739"/>
    </source>
</evidence>
<evidence type="ECO:0000256" key="3">
    <source>
        <dbReference type="ARBA" id="ARBA00022491"/>
    </source>
</evidence>
<comment type="caution">
    <text evidence="11">The sequence shown here is derived from an EMBL/GenBank/DDBJ whole genome shotgun (WGS) entry which is preliminary data.</text>
</comment>
<dbReference type="InterPro" id="IPR031316">
    <property type="entry name" value="FlgM_C"/>
</dbReference>
<dbReference type="GO" id="GO:0044781">
    <property type="term" value="P:bacterial-type flagellum organization"/>
    <property type="evidence" value="ECO:0007669"/>
    <property type="project" value="UniProtKB-KW"/>
</dbReference>
<sequence length="101" mass="10728">MAIELNGLSSNQTTATRGKPAEQSGVTAEKKGNAAAPVQADTVRLSDTVQALQAANRQSDQSSDFNADRVAEIKAAIAEGSYSINPERVADKMLQFEKLFS</sequence>
<evidence type="ECO:0000259" key="10">
    <source>
        <dbReference type="Pfam" id="PF04316"/>
    </source>
</evidence>
<name>A0A063Y6Q3_9GAMM</name>
<feature type="domain" description="Anti-sigma-28 factor FlgM C-terminal" evidence="10">
    <location>
        <begin position="41"/>
        <end position="95"/>
    </location>
</feature>